<dbReference type="GO" id="GO:0030151">
    <property type="term" value="F:molybdenum ion binding"/>
    <property type="evidence" value="ECO:0007669"/>
    <property type="project" value="InterPro"/>
</dbReference>
<sequence length="796" mass="86554">MTECRFDRRAFLGGAAGLGALALFGSGCSPRSQSARPMDEQAEPRIDSVVWGHCSPNCYGRCALRLSVSDGQVVRVESDSTGDDAYGSHQIRACLRGRSIRQVLNHPDRLSYPMKRVGERGEGKFERISWEEAISIIAENYRRILAEYGPASVFITNATGVQSKNINPFLGRFLNLNGGYLINDGGYSAHQTKTALPYLYGKRAGNSSSDVVNSKLVVMFGDNFAENKLGGAGDTFHLQRALEKGGAKVIVIDPRFSPTAAVHADEWIPIRPGTDAALVEGIAYVLITENLIDRPFLETYTIGYDEGSLPAGAPANKSYRQHILGEGPDGTPKTPAWASAITNVPEATIVSLAHQIAEAKPCCIMQGLGPQRQGNGEQTTRAICMLAILTGNVGIKGGNTGSIFGSYNLPGISVPQGKNPIKAKLPTFMYAEAVLRGRELTKKNAGIKGVDRLQQPIKFIWNYGGNSLTNQHGDINRTKRILKDTSLCEFIVVWDIMMTDSATYADILLPDLMPVEQPNFVAGEYNGDMGYLILGQPAGEPRFERKTLYQSLCLLAEEMGCLDEFSEGLDEEGWLRRVYTEAAEKNDYPTYDTLKGQGVYRRLNPKGSTVAFDKFRKDPQANPLETPSGKIEIYSERLAQIAATWELDPGDVIDPLPIYAPAVGGWTGEPDERYPLQMVGFHERGHAHSSFVQVETLRQANQPGFWINPADAAPRGIATGDDVLVSSPSGTLRISAKVTNRVMPGVTAMGQGMWFKADENGIDVGGCANTLTSHHPSPLAKAIPANTLQVQVRKAL</sequence>
<gene>
    <name evidence="9" type="ORF">HLV38_06290</name>
</gene>
<dbReference type="InterPro" id="IPR006311">
    <property type="entry name" value="TAT_signal"/>
</dbReference>
<proteinExistence type="inferred from homology"/>
<dbReference type="InterPro" id="IPR006655">
    <property type="entry name" value="Mopterin_OxRdtase_prok_CS"/>
</dbReference>
<keyword evidence="4" id="KW-0479">Metal-binding</keyword>
<name>A0A6M8J8N8_9ACTN</name>
<evidence type="ECO:0000313" key="10">
    <source>
        <dbReference type="Proteomes" id="UP000503297"/>
    </source>
</evidence>
<evidence type="ECO:0000256" key="4">
    <source>
        <dbReference type="ARBA" id="ARBA00022723"/>
    </source>
</evidence>
<dbReference type="FunFam" id="3.40.228.10:FF:000004">
    <property type="entry name" value="Dimethyl sulfoxide reductase subunit A"/>
    <property type="match status" value="1"/>
</dbReference>
<dbReference type="RefSeq" id="WP_172166416.1">
    <property type="nucleotide sequence ID" value="NZ_CP053716.1"/>
</dbReference>
<dbReference type="GO" id="GO:0051539">
    <property type="term" value="F:4 iron, 4 sulfur cluster binding"/>
    <property type="evidence" value="ECO:0007669"/>
    <property type="project" value="InterPro"/>
</dbReference>
<protein>
    <submittedName>
        <fullName evidence="9">Molybdopterin-dependent oxidoreductase</fullName>
    </submittedName>
</protein>
<dbReference type="SUPFAM" id="SSF53706">
    <property type="entry name" value="Formate dehydrogenase/DMSO reductase, domains 1-3"/>
    <property type="match status" value="1"/>
</dbReference>
<keyword evidence="3" id="KW-0500">Molybdenum</keyword>
<dbReference type="Gene3D" id="2.40.40.20">
    <property type="match status" value="1"/>
</dbReference>
<dbReference type="GO" id="GO:0009389">
    <property type="term" value="F:dimethyl sulfoxide reductase activity"/>
    <property type="evidence" value="ECO:0007669"/>
    <property type="project" value="InterPro"/>
</dbReference>
<dbReference type="InterPro" id="IPR006657">
    <property type="entry name" value="MoPterin_dinucl-bd_dom"/>
</dbReference>
<dbReference type="PANTHER" id="PTHR43742:SF3">
    <property type="entry name" value="DIMETHYL SULFOXIDE REDUCTASE DMSA"/>
    <property type="match status" value="1"/>
</dbReference>
<dbReference type="Proteomes" id="UP000503297">
    <property type="component" value="Chromosome"/>
</dbReference>
<dbReference type="EMBL" id="CP053716">
    <property type="protein sequence ID" value="QKF07759.1"/>
    <property type="molecule type" value="Genomic_DNA"/>
</dbReference>
<dbReference type="Gene3D" id="3.40.50.12440">
    <property type="match status" value="2"/>
</dbReference>
<keyword evidence="7" id="KW-0408">Iron</keyword>
<comment type="similarity">
    <text evidence="2">Belongs to the prokaryotic molybdopterin-containing oxidoreductase family.</text>
</comment>
<dbReference type="Gene3D" id="3.40.50.740">
    <property type="match status" value="1"/>
</dbReference>
<reference evidence="10" key="1">
    <citation type="submission" date="2020-05" db="EMBL/GenBank/DDBJ databases">
        <title>Novel species in genus Nocardioides.</title>
        <authorList>
            <person name="Zhang G."/>
        </authorList>
    </citation>
    <scope>NUCLEOTIDE SEQUENCE [LARGE SCALE GENOMIC DNA]</scope>
    <source>
        <strain evidence="10">zg-1050</strain>
    </source>
</reference>
<dbReference type="PROSITE" id="PS51257">
    <property type="entry name" value="PROKAR_LIPOPROTEIN"/>
    <property type="match status" value="1"/>
</dbReference>
<dbReference type="PROSITE" id="PS51318">
    <property type="entry name" value="TAT"/>
    <property type="match status" value="1"/>
</dbReference>
<dbReference type="SUPFAM" id="SSF50692">
    <property type="entry name" value="ADC-like"/>
    <property type="match status" value="1"/>
</dbReference>
<dbReference type="Pfam" id="PF04879">
    <property type="entry name" value="Molybdop_Fe4S4"/>
    <property type="match status" value="1"/>
</dbReference>
<evidence type="ECO:0000256" key="6">
    <source>
        <dbReference type="ARBA" id="ARBA00023002"/>
    </source>
</evidence>
<dbReference type="InterPro" id="IPR050612">
    <property type="entry name" value="Prok_Mopterin_Oxidored"/>
</dbReference>
<dbReference type="Pfam" id="PF01568">
    <property type="entry name" value="Molydop_binding"/>
    <property type="match status" value="1"/>
</dbReference>
<dbReference type="Pfam" id="PF00384">
    <property type="entry name" value="Molybdopterin"/>
    <property type="match status" value="1"/>
</dbReference>
<dbReference type="PROSITE" id="PS51669">
    <property type="entry name" value="4FE4S_MOW_BIS_MGD"/>
    <property type="match status" value="1"/>
</dbReference>
<evidence type="ECO:0000313" key="9">
    <source>
        <dbReference type="EMBL" id="QKF07759.1"/>
    </source>
</evidence>
<dbReference type="SMART" id="SM00926">
    <property type="entry name" value="Molybdop_Fe4S4"/>
    <property type="match status" value="1"/>
</dbReference>
<evidence type="ECO:0000256" key="8">
    <source>
        <dbReference type="ARBA" id="ARBA00023014"/>
    </source>
</evidence>
<dbReference type="KEGG" id="bwa:HLV38_06290"/>
<dbReference type="InterPro" id="IPR011888">
    <property type="entry name" value="Anaer_DMSO_reductase"/>
</dbReference>
<evidence type="ECO:0000256" key="3">
    <source>
        <dbReference type="ARBA" id="ARBA00022505"/>
    </source>
</evidence>
<keyword evidence="10" id="KW-1185">Reference proteome</keyword>
<keyword evidence="6" id="KW-0560">Oxidoreductase</keyword>
<keyword evidence="8" id="KW-0411">Iron-sulfur</keyword>
<evidence type="ECO:0000256" key="5">
    <source>
        <dbReference type="ARBA" id="ARBA00022729"/>
    </source>
</evidence>
<accession>A0A6M8J8N8</accession>
<dbReference type="PROSITE" id="PS00932">
    <property type="entry name" value="MOLYBDOPTERIN_PROK_3"/>
    <property type="match status" value="1"/>
</dbReference>
<dbReference type="NCBIfam" id="TIGR02166">
    <property type="entry name" value="dmsA_ynfE"/>
    <property type="match status" value="1"/>
</dbReference>
<dbReference type="InterPro" id="IPR006963">
    <property type="entry name" value="Mopterin_OxRdtase_4Fe-4S_dom"/>
</dbReference>
<dbReference type="PANTHER" id="PTHR43742">
    <property type="entry name" value="TRIMETHYLAMINE-N-OXIDE REDUCTASE"/>
    <property type="match status" value="1"/>
</dbReference>
<dbReference type="GO" id="GO:0043546">
    <property type="term" value="F:molybdopterin cofactor binding"/>
    <property type="evidence" value="ECO:0007669"/>
    <property type="project" value="InterPro"/>
</dbReference>
<dbReference type="InterPro" id="IPR006656">
    <property type="entry name" value="Mopterin_OxRdtase"/>
</dbReference>
<evidence type="ECO:0000256" key="1">
    <source>
        <dbReference type="ARBA" id="ARBA00001942"/>
    </source>
</evidence>
<dbReference type="Gene3D" id="3.40.228.10">
    <property type="entry name" value="Dimethylsulfoxide Reductase, domain 2"/>
    <property type="match status" value="1"/>
</dbReference>
<comment type="cofactor">
    <cofactor evidence="1">
        <name>Mo-bis(molybdopterin guanine dinucleotide)</name>
        <dbReference type="ChEBI" id="CHEBI:60539"/>
    </cofactor>
</comment>
<dbReference type="GO" id="GO:0030288">
    <property type="term" value="C:outer membrane-bounded periplasmic space"/>
    <property type="evidence" value="ECO:0007669"/>
    <property type="project" value="TreeGrafter"/>
</dbReference>
<dbReference type="InterPro" id="IPR009010">
    <property type="entry name" value="Asp_de-COase-like_dom_sf"/>
</dbReference>
<evidence type="ECO:0000256" key="7">
    <source>
        <dbReference type="ARBA" id="ARBA00023004"/>
    </source>
</evidence>
<evidence type="ECO:0000256" key="2">
    <source>
        <dbReference type="ARBA" id="ARBA00010312"/>
    </source>
</evidence>
<dbReference type="GO" id="GO:0009055">
    <property type="term" value="F:electron transfer activity"/>
    <property type="evidence" value="ECO:0007669"/>
    <property type="project" value="TreeGrafter"/>
</dbReference>
<dbReference type="AlphaFoldDB" id="A0A6M8J8N8"/>
<organism evidence="9 10">
    <name type="scientific">Berryella wangjianweii</name>
    <dbReference type="NCBI Taxonomy" id="2734634"/>
    <lineage>
        <taxon>Bacteria</taxon>
        <taxon>Bacillati</taxon>
        <taxon>Actinomycetota</taxon>
        <taxon>Coriobacteriia</taxon>
        <taxon>Eggerthellales</taxon>
        <taxon>Eggerthellaceae</taxon>
        <taxon>Berryella</taxon>
    </lineage>
</organism>
<dbReference type="GO" id="GO:0009061">
    <property type="term" value="P:anaerobic respiration"/>
    <property type="evidence" value="ECO:0007669"/>
    <property type="project" value="TreeGrafter"/>
</dbReference>
<keyword evidence="5" id="KW-0732">Signal</keyword>